<proteinExistence type="predicted"/>
<keyword evidence="1" id="KW-0614">Plasmid</keyword>
<accession>A0AA96WLT1</accession>
<protein>
    <submittedName>
        <fullName evidence="1">Uncharacterized protein</fullName>
    </submittedName>
</protein>
<gene>
    <name evidence="1" type="ORF">HJG54_35275</name>
</gene>
<evidence type="ECO:0000313" key="1">
    <source>
        <dbReference type="EMBL" id="WNZ28177.1"/>
    </source>
</evidence>
<dbReference type="RefSeq" id="WP_316437273.1">
    <property type="nucleotide sequence ID" value="NZ_CP053589.1"/>
</dbReference>
<dbReference type="AlphaFoldDB" id="A0AA96WLT1"/>
<organism evidence="1">
    <name type="scientific">Leptolyngbya sp. NK1-12</name>
    <dbReference type="NCBI Taxonomy" id="2547451"/>
    <lineage>
        <taxon>Bacteria</taxon>
        <taxon>Bacillati</taxon>
        <taxon>Cyanobacteriota</taxon>
        <taxon>Cyanophyceae</taxon>
        <taxon>Leptolyngbyales</taxon>
        <taxon>Leptolyngbyaceae</taxon>
        <taxon>Leptolyngbya group</taxon>
        <taxon>Leptolyngbya</taxon>
    </lineage>
</organism>
<sequence>MFDPASAFDTYLTLDPALTQSELEAEIARLVRRQKAIAGLLDGTVPVDVVEEMLFEDQIDPYEWAEVAEQNLIYLLQSC</sequence>
<name>A0AA96WLT1_9CYAN</name>
<dbReference type="EMBL" id="CP053589">
    <property type="protein sequence ID" value="WNZ28177.1"/>
    <property type="molecule type" value="Genomic_DNA"/>
</dbReference>
<reference evidence="1" key="1">
    <citation type="submission" date="2020-05" db="EMBL/GenBank/DDBJ databases">
        <authorList>
            <person name="Zhu T."/>
            <person name="Keshari N."/>
            <person name="Lu X."/>
        </authorList>
    </citation>
    <scope>NUCLEOTIDE SEQUENCE</scope>
    <source>
        <strain evidence="1">NK1-12</strain>
        <plasmid evidence="1">p2</plasmid>
    </source>
</reference>
<geneLocation type="plasmid" evidence="1">
    <name>p2</name>
</geneLocation>